<evidence type="ECO:0000313" key="5">
    <source>
        <dbReference type="Proteomes" id="UP000192434"/>
    </source>
</evidence>
<feature type="transmembrane region" description="Helical" evidence="1">
    <location>
        <begin position="7"/>
        <end position="29"/>
    </location>
</feature>
<dbReference type="AlphaFoldDB" id="A0A1S1JHK0"/>
<keyword evidence="1" id="KW-0812">Transmembrane</keyword>
<proteinExistence type="predicted"/>
<feature type="transmembrane region" description="Helical" evidence="1">
    <location>
        <begin position="49"/>
        <end position="76"/>
    </location>
</feature>
<reference evidence="3 5" key="2">
    <citation type="submission" date="2016-12" db="EMBL/GenBank/DDBJ databases">
        <title>The new phylogeny of genus Mycobacterium.</title>
        <authorList>
            <person name="Tortoli E."/>
            <person name="Trovato A."/>
            <person name="Cirillo D.M."/>
        </authorList>
    </citation>
    <scope>NUCLEOTIDE SEQUENCE [LARGE SCALE GENOMIC DNA]</scope>
    <source>
        <strain evidence="3 5">CCUG 66554</strain>
    </source>
</reference>
<dbReference type="STRING" id="1578165.BKG68_16715"/>
<name>A0A1S1JHK0_9MYCO</name>
<sequence>MNGLRCAAIGSVSAIALSPMAAVLVAIVYRFPIPLTGYESGLDAAWPAVVGAVFYLVLGGFLVVGGLGAIAGWAAARLHPDRAVALTMIAAAVIAVLGALSLAVLEYFIGHW</sequence>
<evidence type="ECO:0000256" key="1">
    <source>
        <dbReference type="SAM" id="Phobius"/>
    </source>
</evidence>
<protein>
    <submittedName>
        <fullName evidence="3">Uncharacterized protein</fullName>
    </submittedName>
</protein>
<organism evidence="3 5">
    <name type="scientific">Mycobacteroides saopaulense</name>
    <dbReference type="NCBI Taxonomy" id="1578165"/>
    <lineage>
        <taxon>Bacteria</taxon>
        <taxon>Bacillati</taxon>
        <taxon>Actinomycetota</taxon>
        <taxon>Actinomycetes</taxon>
        <taxon>Mycobacteriales</taxon>
        <taxon>Mycobacteriaceae</taxon>
        <taxon>Mycobacteroides</taxon>
    </lineage>
</organism>
<reference evidence="2 4" key="1">
    <citation type="submission" date="2016-10" db="EMBL/GenBank/DDBJ databases">
        <title>Evaluation of Human, Animal and Environmental Mycobacterium chelonae Isolates by Core Genome Phylogenomic Analysis, Targeted Gene Comparison, and Anti-microbial Susceptibility Patterns: A Tale of Mistaken Identities.</title>
        <authorList>
            <person name="Fogelson S.B."/>
            <person name="Camus A.C."/>
            <person name="Lorenz W."/>
            <person name="Vasireddy R."/>
            <person name="Vasireddy S."/>
            <person name="Smith T."/>
            <person name="Brown-Elliott B.A."/>
            <person name="Wallace R.J.Jr."/>
            <person name="Hasan N.A."/>
            <person name="Reischl U."/>
            <person name="Sanchez S."/>
        </authorList>
    </citation>
    <scope>NUCLEOTIDE SEQUENCE [LARGE SCALE GENOMIC DNA]</scope>
    <source>
        <strain evidence="2 4">8528</strain>
    </source>
</reference>
<keyword evidence="4" id="KW-1185">Reference proteome</keyword>
<keyword evidence="1" id="KW-0472">Membrane</keyword>
<dbReference type="Proteomes" id="UP000179621">
    <property type="component" value="Unassembled WGS sequence"/>
</dbReference>
<keyword evidence="1" id="KW-1133">Transmembrane helix</keyword>
<dbReference type="Proteomes" id="UP000192434">
    <property type="component" value="Unassembled WGS sequence"/>
</dbReference>
<dbReference type="KEGG" id="msao:MYCSP_00700"/>
<evidence type="ECO:0000313" key="2">
    <source>
        <dbReference type="EMBL" id="OHU09751.1"/>
    </source>
</evidence>
<accession>A0A1S1JHK0</accession>
<evidence type="ECO:0000313" key="4">
    <source>
        <dbReference type="Proteomes" id="UP000179621"/>
    </source>
</evidence>
<dbReference type="RefSeq" id="WP_070912143.1">
    <property type="nucleotide sequence ID" value="NZ_CP010271.1"/>
</dbReference>
<evidence type="ECO:0000313" key="3">
    <source>
        <dbReference type="EMBL" id="ORB48251.1"/>
    </source>
</evidence>
<comment type="caution">
    <text evidence="3">The sequence shown here is derived from an EMBL/GenBank/DDBJ whole genome shotgun (WGS) entry which is preliminary data.</text>
</comment>
<gene>
    <name evidence="2" type="ORF">BKG73_11380</name>
    <name evidence="3" type="ORF">BST43_25100</name>
</gene>
<dbReference type="EMBL" id="MLIH01000012">
    <property type="protein sequence ID" value="OHU09751.1"/>
    <property type="molecule type" value="Genomic_DNA"/>
</dbReference>
<dbReference type="EMBL" id="MVII01000049">
    <property type="protein sequence ID" value="ORB48251.1"/>
    <property type="molecule type" value="Genomic_DNA"/>
</dbReference>
<feature type="transmembrane region" description="Helical" evidence="1">
    <location>
        <begin position="83"/>
        <end position="109"/>
    </location>
</feature>